<feature type="region of interest" description="Disordered" evidence="1">
    <location>
        <begin position="619"/>
        <end position="685"/>
    </location>
</feature>
<comment type="caution">
    <text evidence="3">The sequence shown here is derived from an EMBL/GenBank/DDBJ whole genome shotgun (WGS) entry which is preliminary data.</text>
</comment>
<gene>
    <name evidence="3" type="ORF">Prum_035920</name>
</gene>
<reference evidence="3 4" key="1">
    <citation type="submission" date="2020-03" db="EMBL/GenBank/DDBJ databases">
        <title>Whole genome shotgun sequence of Phytohabitans rumicis NBRC 108638.</title>
        <authorList>
            <person name="Komaki H."/>
            <person name="Tamura T."/>
        </authorList>
    </citation>
    <scope>NUCLEOTIDE SEQUENCE [LARGE SCALE GENOMIC DNA]</scope>
    <source>
        <strain evidence="3 4">NBRC 108638</strain>
    </source>
</reference>
<keyword evidence="4" id="KW-1185">Reference proteome</keyword>
<dbReference type="InterPro" id="IPR012337">
    <property type="entry name" value="RNaseH-like_sf"/>
</dbReference>
<evidence type="ECO:0000313" key="3">
    <source>
        <dbReference type="EMBL" id="GFJ89950.1"/>
    </source>
</evidence>
<dbReference type="SUPFAM" id="SSF53098">
    <property type="entry name" value="Ribonuclease H-like"/>
    <property type="match status" value="1"/>
</dbReference>
<dbReference type="PROSITE" id="PS50994">
    <property type="entry name" value="INTEGRASE"/>
    <property type="match status" value="1"/>
</dbReference>
<organism evidence="3 4">
    <name type="scientific">Phytohabitans rumicis</name>
    <dbReference type="NCBI Taxonomy" id="1076125"/>
    <lineage>
        <taxon>Bacteria</taxon>
        <taxon>Bacillati</taxon>
        <taxon>Actinomycetota</taxon>
        <taxon>Actinomycetes</taxon>
        <taxon>Micromonosporales</taxon>
        <taxon>Micromonosporaceae</taxon>
    </lineage>
</organism>
<dbReference type="Proteomes" id="UP000482960">
    <property type="component" value="Unassembled WGS sequence"/>
</dbReference>
<evidence type="ECO:0000259" key="2">
    <source>
        <dbReference type="PROSITE" id="PS50994"/>
    </source>
</evidence>
<protein>
    <submittedName>
        <fullName evidence="3">Transposase</fullName>
    </submittedName>
</protein>
<feature type="domain" description="Integrase catalytic" evidence="2">
    <location>
        <begin position="259"/>
        <end position="482"/>
    </location>
</feature>
<evidence type="ECO:0000313" key="4">
    <source>
        <dbReference type="Proteomes" id="UP000482960"/>
    </source>
</evidence>
<accession>A0A6V8L332</accession>
<dbReference type="InterPro" id="IPR015378">
    <property type="entry name" value="Transposase-like_Mu_C"/>
</dbReference>
<evidence type="ECO:0000256" key="1">
    <source>
        <dbReference type="SAM" id="MobiDB-lite"/>
    </source>
</evidence>
<dbReference type="Pfam" id="PF09299">
    <property type="entry name" value="Mu-transpos_C"/>
    <property type="match status" value="1"/>
</dbReference>
<dbReference type="InterPro" id="IPR036397">
    <property type="entry name" value="RNaseH_sf"/>
</dbReference>
<dbReference type="GO" id="GO:0003676">
    <property type="term" value="F:nucleic acid binding"/>
    <property type="evidence" value="ECO:0007669"/>
    <property type="project" value="InterPro"/>
</dbReference>
<dbReference type="AlphaFoldDB" id="A0A6V8L332"/>
<dbReference type="GO" id="GO:0015074">
    <property type="term" value="P:DNA integration"/>
    <property type="evidence" value="ECO:0007669"/>
    <property type="project" value="InterPro"/>
</dbReference>
<dbReference type="Gene3D" id="3.30.420.10">
    <property type="entry name" value="Ribonuclease H-like superfamily/Ribonuclease H"/>
    <property type="match status" value="1"/>
</dbReference>
<dbReference type="EMBL" id="BLPG01000001">
    <property type="protein sequence ID" value="GFJ89950.1"/>
    <property type="molecule type" value="Genomic_DNA"/>
</dbReference>
<name>A0A6V8L332_9ACTN</name>
<feature type="region of interest" description="Disordered" evidence="1">
    <location>
        <begin position="236"/>
        <end position="259"/>
    </location>
</feature>
<dbReference type="RefSeq" id="WP_246277933.1">
    <property type="nucleotide sequence ID" value="NZ_BAABJB010000009.1"/>
</dbReference>
<proteinExistence type="predicted"/>
<reference evidence="3 4" key="2">
    <citation type="submission" date="2020-03" db="EMBL/GenBank/DDBJ databases">
        <authorList>
            <person name="Ichikawa N."/>
            <person name="Kimura A."/>
            <person name="Kitahashi Y."/>
            <person name="Uohara A."/>
        </authorList>
    </citation>
    <scope>NUCLEOTIDE SEQUENCE [LARGE SCALE GENOMIC DNA]</scope>
    <source>
        <strain evidence="3 4">NBRC 108638</strain>
    </source>
</reference>
<dbReference type="InterPro" id="IPR001584">
    <property type="entry name" value="Integrase_cat-core"/>
</dbReference>
<sequence>MTGARRGGFLGCGDRVRFRGDYFTVLRVSGTLVVLGDDSMRTPEQAVRLSELQSDPDFTVLGAATSARVPASSWLVGLPKDVMQQARWWERHVLEVIRGVADDPVDAGPKPQYDVALTTMVARERAKADELTASGYLTSARTVRRQRQRYEAQGLAGLVDGRHRARHPSTASRADQKVIAALRAAIDETVDASTRTVSYLIWRAGQLLVQEHGDQAPPMPPRSTCYRLVAQLSDKHTTGSARTRRSLAGQPDKPFSHLPVDAPGEVVQIDTTPLDVLVLLPNGIVGRVELTGMIDVATRTVTAAVLTPTTKAVDASVLLARSVTPEPMRPGWVDALRMAYSVLPHRRLLAVDERLEHAAARPVIIPDTIVCDQGKVFISNNFRSSCRFLGISFQPTHPASGANKPHVERLFASVGTLFAQFVSGFVGRSAEHRGFRVDQQPLWTMLELQALLDEWLIAGWQNRPHDGLRDPQTPGRAFTPNEKYAALVEAAGYVPVAMTADDYIELLPATWRRVSAGGLKINNRTYDSAVLNPIRRQPSGIASRRDLWEIHYDPYDVAHVWVRDHRPNSASRWLQATWKHLSRAPIPFGELAWNHVRAGLGPKPDETAVADAVHRLLAKANNGPPQPALSARDRRVAARTAATSENRPVPRQHPPAPEPDTDEPQPGKVIPLRVFDPAEEARRPW</sequence>